<dbReference type="PANTHER" id="PTHR24058">
    <property type="entry name" value="DUAL SPECIFICITY PROTEIN KINASE"/>
    <property type="match status" value="1"/>
</dbReference>
<dbReference type="GO" id="GO:0046332">
    <property type="term" value="F:SMAD binding"/>
    <property type="evidence" value="ECO:0007669"/>
    <property type="project" value="TreeGrafter"/>
</dbReference>
<evidence type="ECO:0000256" key="7">
    <source>
        <dbReference type="RuleBase" id="RU000304"/>
    </source>
</evidence>
<evidence type="ECO:0000256" key="2">
    <source>
        <dbReference type="ARBA" id="ARBA00022679"/>
    </source>
</evidence>
<evidence type="ECO:0000256" key="1">
    <source>
        <dbReference type="ARBA" id="ARBA00022527"/>
    </source>
</evidence>
<evidence type="ECO:0000256" key="4">
    <source>
        <dbReference type="ARBA" id="ARBA00022777"/>
    </source>
</evidence>
<evidence type="ECO:0000256" key="6">
    <source>
        <dbReference type="PROSITE-ProRule" id="PRU10141"/>
    </source>
</evidence>
<gene>
    <name evidence="10" type="ORF">XNOV1_A007413</name>
</gene>
<proteinExistence type="inferred from homology"/>
<dbReference type="GO" id="GO:0005524">
    <property type="term" value="F:ATP binding"/>
    <property type="evidence" value="ECO:0007669"/>
    <property type="project" value="UniProtKB-UniRule"/>
</dbReference>
<dbReference type="Proteomes" id="UP001178508">
    <property type="component" value="Chromosome 19"/>
</dbReference>
<feature type="region of interest" description="Disordered" evidence="8">
    <location>
        <begin position="352"/>
        <end position="428"/>
    </location>
</feature>
<feature type="binding site" evidence="6">
    <location>
        <position position="49"/>
    </location>
    <ligand>
        <name>ATP</name>
        <dbReference type="ChEBI" id="CHEBI:30616"/>
    </ligand>
</feature>
<sequence>MEMSTEVQRGDTLLSSLSAYSVLEFIGEGYFGKVAKCLNIRTRETVAIKICKETPGVFHDTKKEISTLERLSVLDPESSNLIRFIERFDHVGQCCLAFEMLDIDLYDLLNSSPPLSVSAIRPIAQQLMVALDALKGLGIVHCDIKPDNIMLVSRSQPFRVKLIDFGEAIPITQLPRGPLFQPLGYRAPEVSLGLPLTEAIDMWGVGCVLASLFLADNLFAVNCDYLMMKQIVITLGQPEDYLLAAGKNTHRYFKQDPWWNLEDPLAWRLLTPREYEAENSRSALLDYTVPLRSLEDLAHIYSGGDSAEMEDRLAFADFLKDVLHLDGFMRISPATALQHSYLTMRHQVMSPEMSDDTTSVMGSSPTPHQPLPSFASLSLPSPASPSPSQPLLSFPNLSLPSPASPSPPQPLHSASASRESDLASLASASTSRSRKLLKRVRSFFSRLKTPLPSFPSLFISSSAFTFLPHML</sequence>
<dbReference type="GO" id="GO:0004713">
    <property type="term" value="F:protein tyrosine kinase activity"/>
    <property type="evidence" value="ECO:0007669"/>
    <property type="project" value="TreeGrafter"/>
</dbReference>
<dbReference type="GO" id="GO:0045944">
    <property type="term" value="P:positive regulation of transcription by RNA polymerase II"/>
    <property type="evidence" value="ECO:0007669"/>
    <property type="project" value="TreeGrafter"/>
</dbReference>
<evidence type="ECO:0000256" key="8">
    <source>
        <dbReference type="SAM" id="MobiDB-lite"/>
    </source>
</evidence>
<dbReference type="AlphaFoldDB" id="A0AAV1H4X1"/>
<comment type="similarity">
    <text evidence="7">Belongs to the protein kinase superfamily.</text>
</comment>
<dbReference type="GO" id="GO:0005737">
    <property type="term" value="C:cytoplasm"/>
    <property type="evidence" value="ECO:0007669"/>
    <property type="project" value="TreeGrafter"/>
</dbReference>
<keyword evidence="3 6" id="KW-0547">Nucleotide-binding</keyword>
<dbReference type="PROSITE" id="PS50011">
    <property type="entry name" value="PROTEIN_KINASE_DOM"/>
    <property type="match status" value="1"/>
</dbReference>
<evidence type="ECO:0000313" key="11">
    <source>
        <dbReference type="Proteomes" id="UP001178508"/>
    </source>
</evidence>
<keyword evidence="5 6" id="KW-0067">ATP-binding</keyword>
<feature type="domain" description="Protein kinase" evidence="9">
    <location>
        <begin position="20"/>
        <end position="342"/>
    </location>
</feature>
<dbReference type="InterPro" id="IPR008271">
    <property type="entry name" value="Ser/Thr_kinase_AS"/>
</dbReference>
<keyword evidence="10" id="KW-0238">DNA-binding</keyword>
<evidence type="ECO:0000259" key="9">
    <source>
        <dbReference type="PROSITE" id="PS50011"/>
    </source>
</evidence>
<dbReference type="SUPFAM" id="SSF56112">
    <property type="entry name" value="Protein kinase-like (PK-like)"/>
    <property type="match status" value="1"/>
</dbReference>
<dbReference type="PROSITE" id="PS00107">
    <property type="entry name" value="PROTEIN_KINASE_ATP"/>
    <property type="match status" value="1"/>
</dbReference>
<dbReference type="GO" id="GO:0003713">
    <property type="term" value="F:transcription coactivator activity"/>
    <property type="evidence" value="ECO:0007669"/>
    <property type="project" value="TreeGrafter"/>
</dbReference>
<keyword evidence="1 7" id="KW-0723">Serine/threonine-protein kinase</keyword>
<dbReference type="Gene3D" id="1.10.510.10">
    <property type="entry name" value="Transferase(Phosphotransferase) domain 1"/>
    <property type="match status" value="1"/>
</dbReference>
<dbReference type="InterPro" id="IPR000719">
    <property type="entry name" value="Prot_kinase_dom"/>
</dbReference>
<dbReference type="GO" id="GO:0042771">
    <property type="term" value="P:intrinsic apoptotic signaling pathway in response to DNA damage by p53 class mediator"/>
    <property type="evidence" value="ECO:0007669"/>
    <property type="project" value="TreeGrafter"/>
</dbReference>
<dbReference type="GO" id="GO:0007224">
    <property type="term" value="P:smoothened signaling pathway"/>
    <property type="evidence" value="ECO:0007669"/>
    <property type="project" value="TreeGrafter"/>
</dbReference>
<dbReference type="SMART" id="SM00220">
    <property type="entry name" value="S_TKc"/>
    <property type="match status" value="1"/>
</dbReference>
<name>A0AAV1H4X1_XYRNO</name>
<protein>
    <submittedName>
        <fullName evidence="10">Homeodomain-interacting protein kinase 1-like isoform X1</fullName>
    </submittedName>
</protein>
<dbReference type="InterPro" id="IPR011009">
    <property type="entry name" value="Kinase-like_dom_sf"/>
</dbReference>
<keyword evidence="10" id="KW-0371">Homeobox</keyword>
<dbReference type="InterPro" id="IPR017441">
    <property type="entry name" value="Protein_kinase_ATP_BS"/>
</dbReference>
<feature type="compositionally biased region" description="Polar residues" evidence="8">
    <location>
        <begin position="356"/>
        <end position="366"/>
    </location>
</feature>
<dbReference type="PANTHER" id="PTHR24058:SF53">
    <property type="entry name" value="HOMEODOMAIN-INTERACTING PROTEIN KINASE 2"/>
    <property type="match status" value="1"/>
</dbReference>
<keyword evidence="11" id="KW-1185">Reference proteome</keyword>
<dbReference type="Pfam" id="PF00069">
    <property type="entry name" value="Pkinase"/>
    <property type="match status" value="1"/>
</dbReference>
<feature type="compositionally biased region" description="Low complexity" evidence="8">
    <location>
        <begin position="411"/>
        <end position="428"/>
    </location>
</feature>
<dbReference type="GO" id="GO:0003677">
    <property type="term" value="F:DNA binding"/>
    <property type="evidence" value="ECO:0007669"/>
    <property type="project" value="UniProtKB-KW"/>
</dbReference>
<feature type="compositionally biased region" description="Low complexity" evidence="8">
    <location>
        <begin position="371"/>
        <end position="381"/>
    </location>
</feature>
<dbReference type="GO" id="GO:0003714">
    <property type="term" value="F:transcription corepressor activity"/>
    <property type="evidence" value="ECO:0007669"/>
    <property type="project" value="TreeGrafter"/>
</dbReference>
<keyword evidence="4 10" id="KW-0418">Kinase</keyword>
<dbReference type="Gene3D" id="3.30.200.20">
    <property type="entry name" value="Phosphorylase Kinase, domain 1"/>
    <property type="match status" value="1"/>
</dbReference>
<evidence type="ECO:0000256" key="3">
    <source>
        <dbReference type="ARBA" id="ARBA00022741"/>
    </source>
</evidence>
<dbReference type="EMBL" id="OY660882">
    <property type="protein sequence ID" value="CAJ1080516.1"/>
    <property type="molecule type" value="Genomic_DNA"/>
</dbReference>
<reference evidence="10" key="1">
    <citation type="submission" date="2023-08" db="EMBL/GenBank/DDBJ databases">
        <authorList>
            <person name="Alioto T."/>
            <person name="Alioto T."/>
            <person name="Gomez Garrido J."/>
        </authorList>
    </citation>
    <scope>NUCLEOTIDE SEQUENCE</scope>
</reference>
<dbReference type="GO" id="GO:0016605">
    <property type="term" value="C:PML body"/>
    <property type="evidence" value="ECO:0007669"/>
    <property type="project" value="TreeGrafter"/>
</dbReference>
<keyword evidence="2" id="KW-0808">Transferase</keyword>
<evidence type="ECO:0000256" key="5">
    <source>
        <dbReference type="ARBA" id="ARBA00022840"/>
    </source>
</evidence>
<evidence type="ECO:0000313" key="10">
    <source>
        <dbReference type="EMBL" id="CAJ1080516.1"/>
    </source>
</evidence>
<dbReference type="GO" id="GO:0004674">
    <property type="term" value="F:protein serine/threonine kinase activity"/>
    <property type="evidence" value="ECO:0007669"/>
    <property type="project" value="UniProtKB-KW"/>
</dbReference>
<dbReference type="InterPro" id="IPR050494">
    <property type="entry name" value="Ser_Thr_dual-spec_kinase"/>
</dbReference>
<dbReference type="PROSITE" id="PS00108">
    <property type="entry name" value="PROTEIN_KINASE_ST"/>
    <property type="match status" value="1"/>
</dbReference>
<feature type="compositionally biased region" description="Low complexity" evidence="8">
    <location>
        <begin position="389"/>
        <end position="401"/>
    </location>
</feature>
<organism evidence="10 11">
    <name type="scientific">Xyrichtys novacula</name>
    <name type="common">Pearly razorfish</name>
    <name type="synonym">Hemipteronotus novacula</name>
    <dbReference type="NCBI Taxonomy" id="13765"/>
    <lineage>
        <taxon>Eukaryota</taxon>
        <taxon>Metazoa</taxon>
        <taxon>Chordata</taxon>
        <taxon>Craniata</taxon>
        <taxon>Vertebrata</taxon>
        <taxon>Euteleostomi</taxon>
        <taxon>Actinopterygii</taxon>
        <taxon>Neopterygii</taxon>
        <taxon>Teleostei</taxon>
        <taxon>Neoteleostei</taxon>
        <taxon>Acanthomorphata</taxon>
        <taxon>Eupercaria</taxon>
        <taxon>Labriformes</taxon>
        <taxon>Labridae</taxon>
        <taxon>Xyrichtys</taxon>
    </lineage>
</organism>
<accession>A0AAV1H4X1</accession>